<evidence type="ECO:0000313" key="3">
    <source>
        <dbReference type="Proteomes" id="UP000054538"/>
    </source>
</evidence>
<dbReference type="HOGENOM" id="CLU_1806835_0_0_1"/>
<dbReference type="EMBL" id="KN825716">
    <property type="protein sequence ID" value="KIK81877.1"/>
    <property type="molecule type" value="Genomic_DNA"/>
</dbReference>
<dbReference type="AlphaFoldDB" id="A0A0D0CGP3"/>
<feature type="compositionally biased region" description="Polar residues" evidence="1">
    <location>
        <begin position="130"/>
        <end position="143"/>
    </location>
</feature>
<feature type="compositionally biased region" description="Low complexity" evidence="1">
    <location>
        <begin position="107"/>
        <end position="121"/>
    </location>
</feature>
<accession>A0A0D0CGP3</accession>
<organism evidence="2 3">
    <name type="scientific">Paxillus rubicundulus Ve08.2h10</name>
    <dbReference type="NCBI Taxonomy" id="930991"/>
    <lineage>
        <taxon>Eukaryota</taxon>
        <taxon>Fungi</taxon>
        <taxon>Dikarya</taxon>
        <taxon>Basidiomycota</taxon>
        <taxon>Agaricomycotina</taxon>
        <taxon>Agaricomycetes</taxon>
        <taxon>Agaricomycetidae</taxon>
        <taxon>Boletales</taxon>
        <taxon>Paxilineae</taxon>
        <taxon>Paxillaceae</taxon>
        <taxon>Paxillus</taxon>
    </lineage>
</organism>
<reference evidence="3" key="2">
    <citation type="submission" date="2015-01" db="EMBL/GenBank/DDBJ databases">
        <title>Evolutionary Origins and Diversification of the Mycorrhizal Mutualists.</title>
        <authorList>
            <consortium name="DOE Joint Genome Institute"/>
            <consortium name="Mycorrhizal Genomics Consortium"/>
            <person name="Kohler A."/>
            <person name="Kuo A."/>
            <person name="Nagy L.G."/>
            <person name="Floudas D."/>
            <person name="Copeland A."/>
            <person name="Barry K.W."/>
            <person name="Cichocki N."/>
            <person name="Veneault-Fourrey C."/>
            <person name="LaButti K."/>
            <person name="Lindquist E.A."/>
            <person name="Lipzen A."/>
            <person name="Lundell T."/>
            <person name="Morin E."/>
            <person name="Murat C."/>
            <person name="Riley R."/>
            <person name="Ohm R."/>
            <person name="Sun H."/>
            <person name="Tunlid A."/>
            <person name="Henrissat B."/>
            <person name="Grigoriev I.V."/>
            <person name="Hibbett D.S."/>
            <person name="Martin F."/>
        </authorList>
    </citation>
    <scope>NUCLEOTIDE SEQUENCE [LARGE SCALE GENOMIC DNA]</scope>
    <source>
        <strain evidence="3">Ve08.2h10</strain>
    </source>
</reference>
<name>A0A0D0CGP3_9AGAM</name>
<protein>
    <submittedName>
        <fullName evidence="2">Uncharacterized protein</fullName>
    </submittedName>
</protein>
<feature type="compositionally biased region" description="Low complexity" evidence="1">
    <location>
        <begin position="50"/>
        <end position="78"/>
    </location>
</feature>
<proteinExistence type="predicted"/>
<sequence>MSEAPNEDVDALKGARTNLAQRGLGVPHSPDTVILKIPHTSDTPPGGLSPGETPSRTSSSPSLPTHPSSQSPAPSESQPRGETCPAPHDGPIRLVQGTFFAAFGNCTSTTASSGRATSPAANKPRASPIQAYTMQGSQLAPFL</sequence>
<dbReference type="Proteomes" id="UP000054538">
    <property type="component" value="Unassembled WGS sequence"/>
</dbReference>
<evidence type="ECO:0000313" key="2">
    <source>
        <dbReference type="EMBL" id="KIK81877.1"/>
    </source>
</evidence>
<keyword evidence="3" id="KW-1185">Reference proteome</keyword>
<reference evidence="2 3" key="1">
    <citation type="submission" date="2014-04" db="EMBL/GenBank/DDBJ databases">
        <authorList>
            <consortium name="DOE Joint Genome Institute"/>
            <person name="Kuo A."/>
            <person name="Kohler A."/>
            <person name="Jargeat P."/>
            <person name="Nagy L.G."/>
            <person name="Floudas D."/>
            <person name="Copeland A."/>
            <person name="Barry K.W."/>
            <person name="Cichocki N."/>
            <person name="Veneault-Fourrey C."/>
            <person name="LaButti K."/>
            <person name="Lindquist E.A."/>
            <person name="Lipzen A."/>
            <person name="Lundell T."/>
            <person name="Morin E."/>
            <person name="Murat C."/>
            <person name="Sun H."/>
            <person name="Tunlid A."/>
            <person name="Henrissat B."/>
            <person name="Grigoriev I.V."/>
            <person name="Hibbett D.S."/>
            <person name="Martin F."/>
            <person name="Nordberg H.P."/>
            <person name="Cantor M.N."/>
            <person name="Hua S.X."/>
        </authorList>
    </citation>
    <scope>NUCLEOTIDE SEQUENCE [LARGE SCALE GENOMIC DNA]</scope>
    <source>
        <strain evidence="2 3">Ve08.2h10</strain>
    </source>
</reference>
<gene>
    <name evidence="2" type="ORF">PAXRUDRAFT_15014</name>
</gene>
<evidence type="ECO:0000256" key="1">
    <source>
        <dbReference type="SAM" id="MobiDB-lite"/>
    </source>
</evidence>
<feature type="region of interest" description="Disordered" evidence="1">
    <location>
        <begin position="107"/>
        <end position="143"/>
    </location>
</feature>
<dbReference type="InParanoid" id="A0A0D0CGP3"/>
<feature type="region of interest" description="Disordered" evidence="1">
    <location>
        <begin position="1"/>
        <end position="92"/>
    </location>
</feature>